<dbReference type="NCBIfam" id="TIGR04183">
    <property type="entry name" value="Por_Secre_tail"/>
    <property type="match status" value="1"/>
</dbReference>
<dbReference type="Proteomes" id="UP000051012">
    <property type="component" value="Unassembled WGS sequence"/>
</dbReference>
<gene>
    <name evidence="2" type="ORF">AMJ52_00255</name>
</gene>
<comment type="caution">
    <text evidence="2">The sequence shown here is derived from an EMBL/GenBank/DDBJ whole genome shotgun (WGS) entry which is preliminary data.</text>
</comment>
<dbReference type="SUPFAM" id="SSF69318">
    <property type="entry name" value="Integrin alpha N-terminal domain"/>
    <property type="match status" value="1"/>
</dbReference>
<reference evidence="2 3" key="1">
    <citation type="journal article" date="2015" name="Microbiome">
        <title>Genomic resolution of linkages in carbon, nitrogen, and sulfur cycling among widespread estuary sediment bacteria.</title>
        <authorList>
            <person name="Baker B.J."/>
            <person name="Lazar C.S."/>
            <person name="Teske A.P."/>
            <person name="Dick G.J."/>
        </authorList>
    </citation>
    <scope>NUCLEOTIDE SEQUENCE [LARGE SCALE GENOMIC DNA]</scope>
    <source>
        <strain evidence="2">DG_78</strain>
    </source>
</reference>
<evidence type="ECO:0000313" key="2">
    <source>
        <dbReference type="EMBL" id="KPJ74514.1"/>
    </source>
</evidence>
<dbReference type="Gene3D" id="2.130.10.130">
    <property type="entry name" value="Integrin alpha, N-terminal"/>
    <property type="match status" value="2"/>
</dbReference>
<dbReference type="InterPro" id="IPR028994">
    <property type="entry name" value="Integrin_alpha_N"/>
</dbReference>
<accession>A0A0S7YIE2</accession>
<dbReference type="Gene3D" id="2.60.40.4070">
    <property type="match status" value="1"/>
</dbReference>
<proteinExistence type="predicted"/>
<dbReference type="PANTHER" id="PTHR44103">
    <property type="entry name" value="PROPROTEIN CONVERTASE P"/>
    <property type="match status" value="1"/>
</dbReference>
<dbReference type="PATRIC" id="fig|1703772.3.peg.48"/>
<dbReference type="InterPro" id="IPR013517">
    <property type="entry name" value="FG-GAP"/>
</dbReference>
<keyword evidence="1" id="KW-0732">Signal</keyword>
<dbReference type="Pfam" id="PF13517">
    <property type="entry name" value="FG-GAP_3"/>
    <property type="match status" value="3"/>
</dbReference>
<sequence>MIVNNAEAQVPLDHLPVWQSNIVTTGREVALCDIEKDGDLDLVIANDSPDNTIQIYKNVGPFFEYEPSWYTDCFVAVGVNLGDVDNDGDLDLAVAAYQHCYLYKNTGDSLERTPSWTSSFESWSFSWVGWGDVDNDGDLDLAATGLFIYPRIYYNNDGILGTLPSWQAIDYNIDNAGSWGDVDDDGDLDLAVGALNLLMPTRVYYNNSGFLENIASWTSPYPLTCGLSWGDIDGDGKIDLAGSCGYALTDTFNVVWLNQGDSLESIPSWQSENYAMGVRSALGDVDNDSDLDLAVAVYDSSQDIVYLNTDGIFSSSPDWYSSTDYNSWGIAWGDIDADGIVSSIDTLVGNGFRKLYYFGNKRIPIHSLDSIVVDGIILPQSDYCYDISSGWISLKDAPSNGDMILIHYKYSTDLDLAISYSREACALFQNTNVGIEEIDDRIAVSDLNVFPNPFSRNTTFEYTTNTEKCYIEIFDISGCKVNTLKNGDKFGRIQRNFWNGTDFSSKKLPSGIYFCQLVSQHMPLDRVKVILLK</sequence>
<dbReference type="AlphaFoldDB" id="A0A0S7YIE2"/>
<protein>
    <submittedName>
        <fullName evidence="2">Uncharacterized protein</fullName>
    </submittedName>
</protein>
<dbReference type="InterPro" id="IPR026444">
    <property type="entry name" value="Secre_tail"/>
</dbReference>
<evidence type="ECO:0000313" key="3">
    <source>
        <dbReference type="Proteomes" id="UP000051012"/>
    </source>
</evidence>
<dbReference type="EMBL" id="LJNI01000002">
    <property type="protein sequence ID" value="KPJ74514.1"/>
    <property type="molecule type" value="Genomic_DNA"/>
</dbReference>
<organism evidence="2 3">
    <name type="scientific">candidate division TA06 bacterium DG_78</name>
    <dbReference type="NCBI Taxonomy" id="1703772"/>
    <lineage>
        <taxon>Bacteria</taxon>
        <taxon>Bacteria division TA06</taxon>
    </lineage>
</organism>
<dbReference type="PANTHER" id="PTHR44103:SF1">
    <property type="entry name" value="PROPROTEIN CONVERTASE P"/>
    <property type="match status" value="1"/>
</dbReference>
<name>A0A0S7YIE2_UNCT6</name>
<evidence type="ECO:0000256" key="1">
    <source>
        <dbReference type="ARBA" id="ARBA00022729"/>
    </source>
</evidence>